<keyword evidence="13" id="KW-0407">Ion channel</keyword>
<keyword evidence="7" id="KW-0107">Calcium channel</keyword>
<evidence type="ECO:0000256" key="11">
    <source>
        <dbReference type="ARBA" id="ARBA00023136"/>
    </source>
</evidence>
<proteinExistence type="inferred from homology"/>
<comment type="subunit">
    <text evidence="16">Homomultimer. Associates with the dally/ magu complex.</text>
</comment>
<keyword evidence="10" id="KW-0406">Ion transport</keyword>
<dbReference type="Proteomes" id="UP000494165">
    <property type="component" value="Unassembled WGS sequence"/>
</dbReference>
<dbReference type="EMBL" id="CADEPI010000068">
    <property type="protein sequence ID" value="CAB3372086.1"/>
    <property type="molecule type" value="Genomic_DNA"/>
</dbReference>
<evidence type="ECO:0000256" key="13">
    <source>
        <dbReference type="ARBA" id="ARBA00023303"/>
    </source>
</evidence>
<evidence type="ECO:0000256" key="16">
    <source>
        <dbReference type="ARBA" id="ARBA00046506"/>
    </source>
</evidence>
<evidence type="ECO:0000256" key="5">
    <source>
        <dbReference type="ARBA" id="ARBA00022568"/>
    </source>
</evidence>
<dbReference type="InterPro" id="IPR019365">
    <property type="entry name" value="TVP18/Ca-channel_flower"/>
</dbReference>
<protein>
    <recommendedName>
        <fullName evidence="3">Calcium channel flower</fullName>
    </recommendedName>
</protein>
<keyword evidence="9 17" id="KW-1133">Transmembrane helix</keyword>
<evidence type="ECO:0000313" key="18">
    <source>
        <dbReference type="EMBL" id="CAB3372086.1"/>
    </source>
</evidence>
<reference evidence="18 19" key="1">
    <citation type="submission" date="2020-04" db="EMBL/GenBank/DDBJ databases">
        <authorList>
            <person name="Alioto T."/>
            <person name="Alioto T."/>
            <person name="Gomez Garrido J."/>
        </authorList>
    </citation>
    <scope>NUCLEOTIDE SEQUENCE [LARGE SCALE GENOMIC DNA]</scope>
</reference>
<keyword evidence="4" id="KW-0813">Transport</keyword>
<dbReference type="OrthoDB" id="9934994at2759"/>
<keyword evidence="19" id="KW-1185">Reference proteome</keyword>
<dbReference type="PANTHER" id="PTHR13314:SF2">
    <property type="entry name" value="CALCIUM CHANNEL FLOWER HOMOLOG"/>
    <property type="match status" value="1"/>
</dbReference>
<evidence type="ECO:0000313" key="19">
    <source>
        <dbReference type="Proteomes" id="UP000494165"/>
    </source>
</evidence>
<feature type="transmembrane region" description="Helical" evidence="17">
    <location>
        <begin position="12"/>
        <end position="33"/>
    </location>
</feature>
<dbReference type="GO" id="GO:0042734">
    <property type="term" value="C:presynaptic membrane"/>
    <property type="evidence" value="ECO:0007669"/>
    <property type="project" value="UniProtKB-SubCell"/>
</dbReference>
<dbReference type="GO" id="GO:0030672">
    <property type="term" value="C:synaptic vesicle membrane"/>
    <property type="evidence" value="ECO:0007669"/>
    <property type="project" value="UniProtKB-SubCell"/>
</dbReference>
<keyword evidence="11 17" id="KW-0472">Membrane</keyword>
<name>A0A8S1D2P9_9INSE</name>
<accession>A0A8S1D2P9</accession>
<keyword evidence="5" id="KW-0109">Calcium transport</keyword>
<sequence length="139" mass="14402">MLADVGCLFGGTFQVIAGIVAIAIEAPCCCMFIEHIQTLSNFMENRPYWNRAALYCGIAIPGILFCFGLGSLFGSGLIFATGVMYGMMGLGKKGTREDMAAAAGGGTLSPGVAPGSVGIPMGADPNATLMEDPDVWRPT</sequence>
<keyword evidence="12" id="KW-0966">Cell projection</keyword>
<evidence type="ECO:0000256" key="2">
    <source>
        <dbReference type="ARBA" id="ARBA00010023"/>
    </source>
</evidence>
<dbReference type="AlphaFoldDB" id="A0A8S1D2P9"/>
<evidence type="ECO:0000256" key="17">
    <source>
        <dbReference type="SAM" id="Phobius"/>
    </source>
</evidence>
<evidence type="ECO:0000256" key="3">
    <source>
        <dbReference type="ARBA" id="ARBA00016120"/>
    </source>
</evidence>
<comment type="subcellular location">
    <subcellularLocation>
        <location evidence="1">Cytoplasmic vesicle</location>
        <location evidence="1">Secretory vesicle</location>
        <location evidence="1">Synaptic vesicle membrane</location>
        <topology evidence="1">Multi-pass membrane protein</topology>
    </subcellularLocation>
    <subcellularLocation>
        <location evidence="15">Presynaptic cell membrane</location>
    </subcellularLocation>
</comment>
<evidence type="ECO:0000256" key="10">
    <source>
        <dbReference type="ARBA" id="ARBA00023065"/>
    </source>
</evidence>
<dbReference type="SMART" id="SM01077">
    <property type="entry name" value="Cg6151-P"/>
    <property type="match status" value="1"/>
</dbReference>
<evidence type="ECO:0000256" key="15">
    <source>
        <dbReference type="ARBA" id="ARBA00034111"/>
    </source>
</evidence>
<dbReference type="Pfam" id="PF10233">
    <property type="entry name" value="Cg6151-P"/>
    <property type="match status" value="1"/>
</dbReference>
<dbReference type="GO" id="GO:0005262">
    <property type="term" value="F:calcium channel activity"/>
    <property type="evidence" value="ECO:0007669"/>
    <property type="project" value="UniProtKB-KW"/>
</dbReference>
<evidence type="ECO:0000256" key="12">
    <source>
        <dbReference type="ARBA" id="ARBA00023273"/>
    </source>
</evidence>
<evidence type="ECO:0000256" key="4">
    <source>
        <dbReference type="ARBA" id="ARBA00022448"/>
    </source>
</evidence>
<keyword evidence="8 17" id="KW-0812">Transmembrane</keyword>
<evidence type="ECO:0000256" key="8">
    <source>
        <dbReference type="ARBA" id="ARBA00022692"/>
    </source>
</evidence>
<dbReference type="GO" id="GO:0006897">
    <property type="term" value="P:endocytosis"/>
    <property type="evidence" value="ECO:0007669"/>
    <property type="project" value="UniProtKB-KW"/>
</dbReference>
<comment type="similarity">
    <text evidence="2">Belongs to the calcium channel flower family.</text>
</comment>
<feature type="transmembrane region" description="Helical" evidence="17">
    <location>
        <begin position="54"/>
        <end position="80"/>
    </location>
</feature>
<evidence type="ECO:0000256" key="14">
    <source>
        <dbReference type="ARBA" id="ARBA00023329"/>
    </source>
</evidence>
<gene>
    <name evidence="18" type="ORF">CLODIP_2_CD06478</name>
</gene>
<organism evidence="18 19">
    <name type="scientific">Cloeon dipterum</name>
    <dbReference type="NCBI Taxonomy" id="197152"/>
    <lineage>
        <taxon>Eukaryota</taxon>
        <taxon>Metazoa</taxon>
        <taxon>Ecdysozoa</taxon>
        <taxon>Arthropoda</taxon>
        <taxon>Hexapoda</taxon>
        <taxon>Insecta</taxon>
        <taxon>Pterygota</taxon>
        <taxon>Palaeoptera</taxon>
        <taxon>Ephemeroptera</taxon>
        <taxon>Pisciforma</taxon>
        <taxon>Baetidae</taxon>
        <taxon>Cloeon</taxon>
    </lineage>
</organism>
<keyword evidence="5" id="KW-0106">Calcium</keyword>
<keyword evidence="6" id="KW-0254">Endocytosis</keyword>
<evidence type="ECO:0000256" key="6">
    <source>
        <dbReference type="ARBA" id="ARBA00022583"/>
    </source>
</evidence>
<evidence type="ECO:0000256" key="9">
    <source>
        <dbReference type="ARBA" id="ARBA00022989"/>
    </source>
</evidence>
<dbReference type="PANTHER" id="PTHR13314">
    <property type="entry name" value="CALCIUM CHANNEL FLOWER HOMOLOG"/>
    <property type="match status" value="1"/>
</dbReference>
<keyword evidence="14" id="KW-0968">Cytoplasmic vesicle</keyword>
<evidence type="ECO:0000256" key="7">
    <source>
        <dbReference type="ARBA" id="ARBA00022673"/>
    </source>
</evidence>
<evidence type="ECO:0000256" key="1">
    <source>
        <dbReference type="ARBA" id="ARBA00004644"/>
    </source>
</evidence>
<comment type="caution">
    <text evidence="18">The sequence shown here is derived from an EMBL/GenBank/DDBJ whole genome shotgun (WGS) entry which is preliminary data.</text>
</comment>